<evidence type="ECO:0000313" key="6">
    <source>
        <dbReference type="EMBL" id="MFD1608245.1"/>
    </source>
</evidence>
<gene>
    <name evidence="6" type="ORF">ACFSBH_11310</name>
</gene>
<dbReference type="RefSeq" id="WP_379597584.1">
    <property type="nucleotide sequence ID" value="NZ_JBHUDE010000048.1"/>
</dbReference>
<comment type="caution">
    <text evidence="6">The sequence shown here is derived from an EMBL/GenBank/DDBJ whole genome shotgun (WGS) entry which is preliminary data.</text>
</comment>
<keyword evidence="4" id="KW-0804">Transcription</keyword>
<evidence type="ECO:0000256" key="1">
    <source>
        <dbReference type="ARBA" id="ARBA00023015"/>
    </source>
</evidence>
<protein>
    <submittedName>
        <fullName evidence="6">Sigma-70 family RNA polymerase sigma factor</fullName>
    </submittedName>
</protein>
<feature type="domain" description="RNA polymerase sigma-70 region 4" evidence="5">
    <location>
        <begin position="136"/>
        <end position="183"/>
    </location>
</feature>
<evidence type="ECO:0000256" key="2">
    <source>
        <dbReference type="ARBA" id="ARBA00023082"/>
    </source>
</evidence>
<dbReference type="EMBL" id="JBHUDE010000048">
    <property type="protein sequence ID" value="MFD1608245.1"/>
    <property type="molecule type" value="Genomic_DNA"/>
</dbReference>
<dbReference type="Pfam" id="PF04545">
    <property type="entry name" value="Sigma70_r4"/>
    <property type="match status" value="1"/>
</dbReference>
<evidence type="ECO:0000256" key="4">
    <source>
        <dbReference type="ARBA" id="ARBA00023163"/>
    </source>
</evidence>
<dbReference type="CDD" id="cd06171">
    <property type="entry name" value="Sigma70_r4"/>
    <property type="match status" value="1"/>
</dbReference>
<evidence type="ECO:0000313" key="7">
    <source>
        <dbReference type="Proteomes" id="UP001597221"/>
    </source>
</evidence>
<dbReference type="InterPro" id="IPR014284">
    <property type="entry name" value="RNA_pol_sigma-70_dom"/>
</dbReference>
<dbReference type="NCBIfam" id="TIGR02937">
    <property type="entry name" value="sigma70-ECF"/>
    <property type="match status" value="1"/>
</dbReference>
<keyword evidence="2" id="KW-0731">Sigma factor</keyword>
<name>A0ABW4HSD0_9BACI</name>
<dbReference type="InterPro" id="IPR013324">
    <property type="entry name" value="RNA_pol_sigma_r3/r4-like"/>
</dbReference>
<organism evidence="6 7">
    <name type="scientific">Oceanobacillus luteolus</name>
    <dbReference type="NCBI Taxonomy" id="1274358"/>
    <lineage>
        <taxon>Bacteria</taxon>
        <taxon>Bacillati</taxon>
        <taxon>Bacillota</taxon>
        <taxon>Bacilli</taxon>
        <taxon>Bacillales</taxon>
        <taxon>Bacillaceae</taxon>
        <taxon>Oceanobacillus</taxon>
    </lineage>
</organism>
<keyword evidence="7" id="KW-1185">Reference proteome</keyword>
<sequence length="198" mass="23614">MNNEEKIAEFFRKYRDKVQNPIIKGFLANEDNLSLLKKYILNPTDANKNKVDKAFKQHYNRVLKIKYVSNLIYFFTMDYNIKRRKENDTVLLILDKSSEYDARTPLKDLIEDKNEEKHTLNRNLLDDIESERLIKALQTLTEKQLLILDLIYHKQLTLKEISEILKTTPQNISNLHRKSLKKLNQILSEEVKSKYDKE</sequence>
<evidence type="ECO:0000259" key="5">
    <source>
        <dbReference type="Pfam" id="PF04545"/>
    </source>
</evidence>
<dbReference type="Proteomes" id="UP001597221">
    <property type="component" value="Unassembled WGS sequence"/>
</dbReference>
<keyword evidence="1" id="KW-0805">Transcription regulation</keyword>
<dbReference type="PANTHER" id="PTHR30385">
    <property type="entry name" value="SIGMA FACTOR F FLAGELLAR"/>
    <property type="match status" value="1"/>
</dbReference>
<dbReference type="SUPFAM" id="SSF88659">
    <property type="entry name" value="Sigma3 and sigma4 domains of RNA polymerase sigma factors"/>
    <property type="match status" value="1"/>
</dbReference>
<keyword evidence="3" id="KW-0238">DNA-binding</keyword>
<evidence type="ECO:0000256" key="3">
    <source>
        <dbReference type="ARBA" id="ARBA00023125"/>
    </source>
</evidence>
<reference evidence="7" key="1">
    <citation type="journal article" date="2019" name="Int. J. Syst. Evol. Microbiol.">
        <title>The Global Catalogue of Microorganisms (GCM) 10K type strain sequencing project: providing services to taxonomists for standard genome sequencing and annotation.</title>
        <authorList>
            <consortium name="The Broad Institute Genomics Platform"/>
            <consortium name="The Broad Institute Genome Sequencing Center for Infectious Disease"/>
            <person name="Wu L."/>
            <person name="Ma J."/>
        </authorList>
    </citation>
    <scope>NUCLEOTIDE SEQUENCE [LARGE SCALE GENOMIC DNA]</scope>
    <source>
        <strain evidence="7">CGMCC 1.12376</strain>
    </source>
</reference>
<dbReference type="Gene3D" id="1.20.140.160">
    <property type="match status" value="1"/>
</dbReference>
<proteinExistence type="predicted"/>
<accession>A0ABW4HSD0</accession>
<dbReference type="InterPro" id="IPR007630">
    <property type="entry name" value="RNA_pol_sigma70_r4"/>
</dbReference>